<dbReference type="EMBL" id="JAVYJV010000004">
    <property type="protein sequence ID" value="KAK4373347.1"/>
    <property type="molecule type" value="Genomic_DNA"/>
</dbReference>
<dbReference type="AlphaFoldDB" id="A0AAE1SNY0"/>
<keyword evidence="2" id="KW-0472">Membrane</keyword>
<keyword evidence="5" id="KW-1185">Reference proteome</keyword>
<keyword evidence="2" id="KW-0812">Transmembrane</keyword>
<name>A0AAE1SNY0_9SOLA</name>
<evidence type="ECO:0000313" key="5">
    <source>
        <dbReference type="Proteomes" id="UP001291623"/>
    </source>
</evidence>
<gene>
    <name evidence="4" type="ORF">RND71_008731</name>
</gene>
<dbReference type="PANTHER" id="PTHR35094">
    <property type="entry name" value="LEUCINE-RICH REPEAT EXTENSIN-LIKE PROTEIN 2"/>
    <property type="match status" value="1"/>
</dbReference>
<keyword evidence="2" id="KW-1133">Transmembrane helix</keyword>
<evidence type="ECO:0000256" key="2">
    <source>
        <dbReference type="SAM" id="Phobius"/>
    </source>
</evidence>
<feature type="chain" id="PRO_5042293010" evidence="3">
    <location>
        <begin position="22"/>
        <end position="181"/>
    </location>
</feature>
<feature type="compositionally biased region" description="Gly residues" evidence="1">
    <location>
        <begin position="84"/>
        <end position="93"/>
    </location>
</feature>
<feature type="compositionally biased region" description="Pro residues" evidence="1">
    <location>
        <begin position="51"/>
        <end position="82"/>
    </location>
</feature>
<accession>A0AAE1SNY0</accession>
<sequence>MSRLPILFLILVVYITHLTNGLNNSRKLDEGNIENKCGGCPCNNPCIPPSSPPPPPPVLPPPSPPPPKKSPSGYCPPPPLPPSEGGGGGGGGYSPNQPNSQYIYMNGPPGNLYPVDQYFNGAKRVFSSGFSLLIGGFFLGLVALRSLLLKLGNPSLRHILREANMIANLMAEFGRKSMDKK</sequence>
<dbReference type="PANTHER" id="PTHR35094:SF1">
    <property type="entry name" value="PROTEIN, PUTATIVE-RELATED"/>
    <property type="match status" value="1"/>
</dbReference>
<evidence type="ECO:0000256" key="1">
    <source>
        <dbReference type="SAM" id="MobiDB-lite"/>
    </source>
</evidence>
<evidence type="ECO:0000313" key="4">
    <source>
        <dbReference type="EMBL" id="KAK4373347.1"/>
    </source>
</evidence>
<comment type="caution">
    <text evidence="4">The sequence shown here is derived from an EMBL/GenBank/DDBJ whole genome shotgun (WGS) entry which is preliminary data.</text>
</comment>
<evidence type="ECO:0000256" key="3">
    <source>
        <dbReference type="SAM" id="SignalP"/>
    </source>
</evidence>
<protein>
    <submittedName>
        <fullName evidence="4">Uncharacterized protein</fullName>
    </submittedName>
</protein>
<feature type="signal peptide" evidence="3">
    <location>
        <begin position="1"/>
        <end position="21"/>
    </location>
</feature>
<reference evidence="4" key="1">
    <citation type="submission" date="2023-12" db="EMBL/GenBank/DDBJ databases">
        <title>Genome assembly of Anisodus tanguticus.</title>
        <authorList>
            <person name="Wang Y.-J."/>
        </authorList>
    </citation>
    <scope>NUCLEOTIDE SEQUENCE</scope>
    <source>
        <strain evidence="4">KB-2021</strain>
        <tissue evidence="4">Leaf</tissue>
    </source>
</reference>
<proteinExistence type="predicted"/>
<feature type="transmembrane region" description="Helical" evidence="2">
    <location>
        <begin position="125"/>
        <end position="148"/>
    </location>
</feature>
<dbReference type="Proteomes" id="UP001291623">
    <property type="component" value="Unassembled WGS sequence"/>
</dbReference>
<organism evidence="4 5">
    <name type="scientific">Anisodus tanguticus</name>
    <dbReference type="NCBI Taxonomy" id="243964"/>
    <lineage>
        <taxon>Eukaryota</taxon>
        <taxon>Viridiplantae</taxon>
        <taxon>Streptophyta</taxon>
        <taxon>Embryophyta</taxon>
        <taxon>Tracheophyta</taxon>
        <taxon>Spermatophyta</taxon>
        <taxon>Magnoliopsida</taxon>
        <taxon>eudicotyledons</taxon>
        <taxon>Gunneridae</taxon>
        <taxon>Pentapetalae</taxon>
        <taxon>asterids</taxon>
        <taxon>lamiids</taxon>
        <taxon>Solanales</taxon>
        <taxon>Solanaceae</taxon>
        <taxon>Solanoideae</taxon>
        <taxon>Hyoscyameae</taxon>
        <taxon>Anisodus</taxon>
    </lineage>
</organism>
<keyword evidence="3" id="KW-0732">Signal</keyword>
<feature type="region of interest" description="Disordered" evidence="1">
    <location>
        <begin position="51"/>
        <end position="101"/>
    </location>
</feature>